<dbReference type="SUPFAM" id="SSF46785">
    <property type="entry name" value="Winged helix' DNA-binding domain"/>
    <property type="match status" value="1"/>
</dbReference>
<dbReference type="InterPro" id="IPR029016">
    <property type="entry name" value="GAF-like_dom_sf"/>
</dbReference>
<evidence type="ECO:0000259" key="5">
    <source>
        <dbReference type="PROSITE" id="PS51078"/>
    </source>
</evidence>
<accession>A0A191WDF5</accession>
<dbReference type="STRING" id="453304.ATC03_05470"/>
<proteinExistence type="predicted"/>
<protein>
    <recommendedName>
        <fullName evidence="8">IclR family transcriptional regulator</fullName>
    </recommendedName>
</protein>
<dbReference type="InterPro" id="IPR036388">
    <property type="entry name" value="WH-like_DNA-bd_sf"/>
</dbReference>
<dbReference type="OrthoDB" id="4068713at2"/>
<evidence type="ECO:0000313" key="6">
    <source>
        <dbReference type="EMBL" id="ANJ26252.1"/>
    </source>
</evidence>
<feature type="domain" description="HTH iclR-type" evidence="4">
    <location>
        <begin position="2"/>
        <end position="61"/>
    </location>
</feature>
<dbReference type="GO" id="GO:0003677">
    <property type="term" value="F:DNA binding"/>
    <property type="evidence" value="ECO:0007669"/>
    <property type="project" value="UniProtKB-KW"/>
</dbReference>
<evidence type="ECO:0000313" key="7">
    <source>
        <dbReference type="Proteomes" id="UP000078437"/>
    </source>
</evidence>
<feature type="domain" description="IclR-ED" evidence="5">
    <location>
        <begin position="62"/>
        <end position="243"/>
    </location>
</feature>
<dbReference type="InterPro" id="IPR005471">
    <property type="entry name" value="Tscrpt_reg_IclR_N"/>
</dbReference>
<dbReference type="InterPro" id="IPR050707">
    <property type="entry name" value="HTH_MetabolicPath_Reg"/>
</dbReference>
<name>A0A191WDF5_9MICO</name>
<dbReference type="PANTHER" id="PTHR30136">
    <property type="entry name" value="HELIX-TURN-HELIX TRANSCRIPTIONAL REGULATOR, ICLR FAMILY"/>
    <property type="match status" value="1"/>
</dbReference>
<keyword evidence="7" id="KW-1185">Reference proteome</keyword>
<dbReference type="RefSeq" id="WP_067874116.1">
    <property type="nucleotide sequence ID" value="NZ_CP013979.1"/>
</dbReference>
<dbReference type="InterPro" id="IPR036390">
    <property type="entry name" value="WH_DNA-bd_sf"/>
</dbReference>
<gene>
    <name evidence="6" type="ORF">ATC03_05470</name>
</gene>
<keyword evidence="1" id="KW-0805">Transcription regulation</keyword>
<dbReference type="Gene3D" id="3.30.450.40">
    <property type="match status" value="1"/>
</dbReference>
<dbReference type="AlphaFoldDB" id="A0A191WDF5"/>
<dbReference type="SUPFAM" id="SSF55781">
    <property type="entry name" value="GAF domain-like"/>
    <property type="match status" value="1"/>
</dbReference>
<dbReference type="Gene3D" id="1.10.10.10">
    <property type="entry name" value="Winged helix-like DNA-binding domain superfamily/Winged helix DNA-binding domain"/>
    <property type="match status" value="1"/>
</dbReference>
<sequence length="243" mass="26936">MSQSVTRAARIIDAIAADPRTVAELAEAFDLHRSTMFRELQALEEVGWVRRRGNGRYTLGTRLAALSKEALDSLDLREAGSAHVRRLQRRVGNTVHLAALMDRSIVYVDKAEDESGVRMYSRVGKAVIPYCSAVGKAILANLDVPRRDAVLDDVTWERFTDLTITTREHLDEELVRVRARGWATDDREFEPYVNCLAVPITSPLGVVGAISVTAVRMVADLDQLKRQLPALREAAEAISAEIA</sequence>
<dbReference type="GO" id="GO:0045892">
    <property type="term" value="P:negative regulation of DNA-templated transcription"/>
    <property type="evidence" value="ECO:0007669"/>
    <property type="project" value="TreeGrafter"/>
</dbReference>
<evidence type="ECO:0008006" key="8">
    <source>
        <dbReference type="Google" id="ProtNLM"/>
    </source>
</evidence>
<reference evidence="6 7" key="1">
    <citation type="journal article" date="2016" name="Int. J. Syst. Evol. Microbiol.">
        <title>Agromyces aureus sp. nov., isolated from the rhizosphere of Salix caprea L. grown in a heavy-metal-contaminated soil.</title>
        <authorList>
            <person name="Corretto E."/>
            <person name="Antonielli L."/>
            <person name="Sessitsch A."/>
            <person name="Compant S."/>
            <person name="Gorfer M."/>
            <person name="Kuffner M."/>
            <person name="Brader G."/>
        </authorList>
    </citation>
    <scope>NUCLEOTIDE SEQUENCE [LARGE SCALE GENOMIC DNA]</scope>
    <source>
        <strain evidence="6 7">AR33</strain>
    </source>
</reference>
<dbReference type="EMBL" id="CP013979">
    <property type="protein sequence ID" value="ANJ26252.1"/>
    <property type="molecule type" value="Genomic_DNA"/>
</dbReference>
<keyword evidence="2" id="KW-0238">DNA-binding</keyword>
<evidence type="ECO:0000256" key="3">
    <source>
        <dbReference type="ARBA" id="ARBA00023163"/>
    </source>
</evidence>
<dbReference type="InterPro" id="IPR014757">
    <property type="entry name" value="Tscrpt_reg_IclR_C"/>
</dbReference>
<dbReference type="PROSITE" id="PS51077">
    <property type="entry name" value="HTH_ICLR"/>
    <property type="match status" value="1"/>
</dbReference>
<organism evidence="6 7">
    <name type="scientific">Agromyces aureus</name>
    <dbReference type="NCBI Taxonomy" id="453304"/>
    <lineage>
        <taxon>Bacteria</taxon>
        <taxon>Bacillati</taxon>
        <taxon>Actinomycetota</taxon>
        <taxon>Actinomycetes</taxon>
        <taxon>Micrococcales</taxon>
        <taxon>Microbacteriaceae</taxon>
        <taxon>Agromyces</taxon>
    </lineage>
</organism>
<keyword evidence="3" id="KW-0804">Transcription</keyword>
<dbReference type="PROSITE" id="PS51078">
    <property type="entry name" value="ICLR_ED"/>
    <property type="match status" value="1"/>
</dbReference>
<dbReference type="Proteomes" id="UP000078437">
    <property type="component" value="Chromosome"/>
</dbReference>
<dbReference type="Pfam" id="PF09339">
    <property type="entry name" value="HTH_IclR"/>
    <property type="match status" value="1"/>
</dbReference>
<dbReference type="Pfam" id="PF01614">
    <property type="entry name" value="IclR_C"/>
    <property type="match status" value="1"/>
</dbReference>
<dbReference type="KEGG" id="agy:ATC03_05470"/>
<dbReference type="PANTHER" id="PTHR30136:SF24">
    <property type="entry name" value="HTH-TYPE TRANSCRIPTIONAL REPRESSOR ALLR"/>
    <property type="match status" value="1"/>
</dbReference>
<evidence type="ECO:0000259" key="4">
    <source>
        <dbReference type="PROSITE" id="PS51077"/>
    </source>
</evidence>
<evidence type="ECO:0000256" key="2">
    <source>
        <dbReference type="ARBA" id="ARBA00023125"/>
    </source>
</evidence>
<dbReference type="SMART" id="SM00346">
    <property type="entry name" value="HTH_ICLR"/>
    <property type="match status" value="1"/>
</dbReference>
<evidence type="ECO:0000256" key="1">
    <source>
        <dbReference type="ARBA" id="ARBA00023015"/>
    </source>
</evidence>
<reference evidence="7" key="2">
    <citation type="submission" date="2016-01" db="EMBL/GenBank/DDBJ databases">
        <title>Complete genome sequence of Agromyces aureus AR33T and comparison with related organisms.</title>
        <authorList>
            <person name="Corretto E."/>
            <person name="Antonielli L."/>
            <person name="Sessitsch A."/>
            <person name="Brader G."/>
        </authorList>
    </citation>
    <scope>NUCLEOTIDE SEQUENCE [LARGE SCALE GENOMIC DNA]</scope>
    <source>
        <strain evidence="7">AR33</strain>
    </source>
</reference>
<dbReference type="GO" id="GO:0003700">
    <property type="term" value="F:DNA-binding transcription factor activity"/>
    <property type="evidence" value="ECO:0007669"/>
    <property type="project" value="TreeGrafter"/>
</dbReference>